<evidence type="ECO:0000256" key="1">
    <source>
        <dbReference type="ARBA" id="ARBA00001927"/>
    </source>
</evidence>
<evidence type="ECO:0000256" key="11">
    <source>
        <dbReference type="ARBA" id="ARBA00023004"/>
    </source>
</evidence>
<dbReference type="InterPro" id="IPR006058">
    <property type="entry name" value="2Fe2S_fd_BS"/>
</dbReference>
<comment type="caution">
    <text evidence="17">The sequence shown here is derived from an EMBL/GenBank/DDBJ whole genome shotgun (WGS) entry which is preliminary data.</text>
</comment>
<comment type="cofactor">
    <cofactor evidence="1">
        <name>[3Fe-4S] cluster</name>
        <dbReference type="ChEBI" id="CHEBI:21137"/>
    </cofactor>
</comment>
<dbReference type="GO" id="GO:0009055">
    <property type="term" value="F:electron transfer activity"/>
    <property type="evidence" value="ECO:0007669"/>
    <property type="project" value="InterPro"/>
</dbReference>
<gene>
    <name evidence="17" type="ORF">SAMN02745355_1128</name>
</gene>
<comment type="cofactor">
    <cofactor evidence="2">
        <name>[4Fe-4S] cluster</name>
        <dbReference type="ChEBI" id="CHEBI:49883"/>
    </cofactor>
</comment>
<evidence type="ECO:0000256" key="7">
    <source>
        <dbReference type="ARBA" id="ARBA00022532"/>
    </source>
</evidence>
<feature type="domain" description="2Fe-2S ferredoxin-type" evidence="15">
    <location>
        <begin position="5"/>
        <end position="96"/>
    </location>
</feature>
<dbReference type="EMBL" id="FWYE01000003">
    <property type="protein sequence ID" value="SMD31205.1"/>
    <property type="molecule type" value="Genomic_DNA"/>
</dbReference>
<accession>A0A8G2FXA9</accession>
<evidence type="ECO:0000256" key="5">
    <source>
        <dbReference type="ARBA" id="ARBA00012792"/>
    </source>
</evidence>
<dbReference type="NCBIfam" id="TIGR00384">
    <property type="entry name" value="dhsB"/>
    <property type="match status" value="1"/>
</dbReference>
<sequence>MVEEKEITVKIRKYSKANGESWQSYKVKVDRYTQMTEVLRRIKTEQDPSLSYRAACHMAVCGSCSMIINGEPRLACKTLALDIADEKNEVTLQPMGYFETERDLIPDIDEFYDRMHRVKPRLYADDEVLKGDFEPRMTPEDQKEVWKFAQCIWCGLCVSACPSVRIDENFLGPAAHAKGYRFLADSRDTIRDERINILMDSAWRCTSCYMCYEVCPRDIEPVIAIKKTKAYVNDFKKDTPVTVMAKKHDDAVSESIAETGKIKESSLYLKTFGITEAMRDMKYMFEEGKLKYAFSKDNNVKRIDEIKKIMEE</sequence>
<dbReference type="PROSITE" id="PS00198">
    <property type="entry name" value="4FE4S_FER_1"/>
    <property type="match status" value="1"/>
</dbReference>
<protein>
    <recommendedName>
        <fullName evidence="5">succinate dehydrogenase</fullName>
        <ecNumber evidence="5">1.3.5.1</ecNumber>
    </recommendedName>
</protein>
<evidence type="ECO:0000256" key="14">
    <source>
        <dbReference type="ARBA" id="ARBA00034078"/>
    </source>
</evidence>
<dbReference type="InterPro" id="IPR004489">
    <property type="entry name" value="Succ_DH/fum_Rdtase_Fe-S"/>
</dbReference>
<comment type="cofactor">
    <cofactor evidence="14">
        <name>[2Fe-2S] cluster</name>
        <dbReference type="ChEBI" id="CHEBI:190135"/>
    </cofactor>
</comment>
<keyword evidence="7" id="KW-0816">Tricarboxylic acid cycle</keyword>
<evidence type="ECO:0000256" key="4">
    <source>
        <dbReference type="ARBA" id="ARBA00009433"/>
    </source>
</evidence>
<dbReference type="PROSITE" id="PS00197">
    <property type="entry name" value="2FE2S_FER_1"/>
    <property type="match status" value="1"/>
</dbReference>
<dbReference type="PANTHER" id="PTHR11921:SF29">
    <property type="entry name" value="SUCCINATE DEHYDROGENASE [UBIQUINONE] IRON-SULFUR SUBUNIT, MITOCHONDRIAL"/>
    <property type="match status" value="1"/>
</dbReference>
<evidence type="ECO:0000259" key="16">
    <source>
        <dbReference type="PROSITE" id="PS51379"/>
    </source>
</evidence>
<dbReference type="GO" id="GO:0046872">
    <property type="term" value="F:metal ion binding"/>
    <property type="evidence" value="ECO:0007669"/>
    <property type="project" value="UniProtKB-KW"/>
</dbReference>
<dbReference type="InterPro" id="IPR050573">
    <property type="entry name" value="SDH/FRD_Iron-Sulfur"/>
</dbReference>
<dbReference type="AlphaFoldDB" id="A0A8G2FXA9"/>
<dbReference type="GO" id="GO:0008177">
    <property type="term" value="F:succinate dehydrogenase (quinone) activity"/>
    <property type="evidence" value="ECO:0007669"/>
    <property type="project" value="UniProtKB-EC"/>
</dbReference>
<dbReference type="InterPro" id="IPR009051">
    <property type="entry name" value="Helical_ferredxn"/>
</dbReference>
<dbReference type="Pfam" id="PF13085">
    <property type="entry name" value="Fer2_3"/>
    <property type="match status" value="1"/>
</dbReference>
<evidence type="ECO:0000256" key="12">
    <source>
        <dbReference type="ARBA" id="ARBA00023014"/>
    </source>
</evidence>
<dbReference type="PANTHER" id="PTHR11921">
    <property type="entry name" value="SUCCINATE DEHYDROGENASE IRON-SULFUR PROTEIN"/>
    <property type="match status" value="1"/>
</dbReference>
<dbReference type="GO" id="GO:0022904">
    <property type="term" value="P:respiratory electron transport chain"/>
    <property type="evidence" value="ECO:0007669"/>
    <property type="project" value="TreeGrafter"/>
</dbReference>
<evidence type="ECO:0000256" key="10">
    <source>
        <dbReference type="ARBA" id="ARBA00023002"/>
    </source>
</evidence>
<dbReference type="InterPro" id="IPR017900">
    <property type="entry name" value="4Fe4S_Fe_S_CS"/>
</dbReference>
<feature type="domain" description="4Fe-4S ferredoxin-type" evidence="16">
    <location>
        <begin position="195"/>
        <end position="225"/>
    </location>
</feature>
<dbReference type="GO" id="GO:0051537">
    <property type="term" value="F:2 iron, 2 sulfur cluster binding"/>
    <property type="evidence" value="ECO:0007669"/>
    <property type="project" value="UniProtKB-KW"/>
</dbReference>
<dbReference type="Pfam" id="PF13183">
    <property type="entry name" value="Fer4_8"/>
    <property type="match status" value="1"/>
</dbReference>
<dbReference type="NCBIfam" id="NF009226">
    <property type="entry name" value="PRK12576.1"/>
    <property type="match status" value="1"/>
</dbReference>
<reference evidence="17 18" key="1">
    <citation type="submission" date="2017-04" db="EMBL/GenBank/DDBJ databases">
        <authorList>
            <person name="Varghese N."/>
            <person name="Submissions S."/>
        </authorList>
    </citation>
    <scope>NUCLEOTIDE SEQUENCE [LARGE SCALE GENOMIC DNA]</scope>
    <source>
        <strain evidence="17 18">DSM 9789</strain>
    </source>
</reference>
<keyword evidence="13" id="KW-0003">3Fe-4S</keyword>
<evidence type="ECO:0000259" key="15">
    <source>
        <dbReference type="PROSITE" id="PS51085"/>
    </source>
</evidence>
<dbReference type="InterPro" id="IPR012675">
    <property type="entry name" value="Beta-grasp_dom_sf"/>
</dbReference>
<evidence type="ECO:0000256" key="6">
    <source>
        <dbReference type="ARBA" id="ARBA00022485"/>
    </source>
</evidence>
<feature type="domain" description="4Fe-4S ferredoxin-type" evidence="16">
    <location>
        <begin position="142"/>
        <end position="169"/>
    </location>
</feature>
<keyword evidence="8" id="KW-0001">2Fe-2S</keyword>
<dbReference type="Gene3D" id="1.10.1060.10">
    <property type="entry name" value="Alpha-helical ferredoxin"/>
    <property type="match status" value="1"/>
</dbReference>
<keyword evidence="6" id="KW-0004">4Fe-4S</keyword>
<keyword evidence="10" id="KW-0560">Oxidoreductase</keyword>
<evidence type="ECO:0000256" key="13">
    <source>
        <dbReference type="ARBA" id="ARBA00023291"/>
    </source>
</evidence>
<dbReference type="InterPro" id="IPR017896">
    <property type="entry name" value="4Fe4S_Fe-S-bd"/>
</dbReference>
<evidence type="ECO:0000313" key="17">
    <source>
        <dbReference type="EMBL" id="SMD31205.1"/>
    </source>
</evidence>
<dbReference type="SUPFAM" id="SSF54292">
    <property type="entry name" value="2Fe-2S ferredoxin-like"/>
    <property type="match status" value="1"/>
</dbReference>
<organism evidence="17 18">
    <name type="scientific">Picrophilus torridus (strain ATCC 700027 / DSM 9790 / JCM 10055 / NBRC 100828 / KAW 2/3)</name>
    <dbReference type="NCBI Taxonomy" id="1122961"/>
    <lineage>
        <taxon>Archaea</taxon>
        <taxon>Methanobacteriati</taxon>
        <taxon>Thermoplasmatota</taxon>
        <taxon>Thermoplasmata</taxon>
        <taxon>Thermoplasmatales</taxon>
        <taxon>Picrophilaceae</taxon>
        <taxon>Picrophilus</taxon>
    </lineage>
</organism>
<dbReference type="GO" id="GO:0051539">
    <property type="term" value="F:4 iron, 4 sulfur cluster binding"/>
    <property type="evidence" value="ECO:0007669"/>
    <property type="project" value="UniProtKB-KW"/>
</dbReference>
<comment type="pathway">
    <text evidence="3">Carbohydrate metabolism; tricarboxylic acid cycle.</text>
</comment>
<dbReference type="GO" id="GO:0006099">
    <property type="term" value="P:tricarboxylic acid cycle"/>
    <property type="evidence" value="ECO:0007669"/>
    <property type="project" value="UniProtKB-KW"/>
</dbReference>
<evidence type="ECO:0000313" key="18">
    <source>
        <dbReference type="Proteomes" id="UP000192315"/>
    </source>
</evidence>
<name>A0A8G2FXA9_PICTO</name>
<evidence type="ECO:0000256" key="9">
    <source>
        <dbReference type="ARBA" id="ARBA00022723"/>
    </source>
</evidence>
<dbReference type="InterPro" id="IPR036010">
    <property type="entry name" value="2Fe-2S_ferredoxin-like_sf"/>
</dbReference>
<dbReference type="InterPro" id="IPR025192">
    <property type="entry name" value="Succ_DH/fum_Rdtase_N"/>
</dbReference>
<dbReference type="FunFam" id="1.10.1060.10:FF:000003">
    <property type="entry name" value="Succinate dehydrogenase iron-sulfur subunit"/>
    <property type="match status" value="1"/>
</dbReference>
<dbReference type="PROSITE" id="PS51085">
    <property type="entry name" value="2FE2S_FER_2"/>
    <property type="match status" value="1"/>
</dbReference>
<proteinExistence type="inferred from homology"/>
<keyword evidence="18" id="KW-1185">Reference proteome</keyword>
<comment type="similarity">
    <text evidence="4">Belongs to the succinate dehydrogenase/fumarate reductase iron-sulfur protein family.</text>
</comment>
<keyword evidence="9" id="KW-0479">Metal-binding</keyword>
<keyword evidence="12" id="KW-0411">Iron-sulfur</keyword>
<evidence type="ECO:0000256" key="3">
    <source>
        <dbReference type="ARBA" id="ARBA00005163"/>
    </source>
</evidence>
<dbReference type="EC" id="1.3.5.1" evidence="5"/>
<evidence type="ECO:0000256" key="2">
    <source>
        <dbReference type="ARBA" id="ARBA00001966"/>
    </source>
</evidence>
<dbReference type="SUPFAM" id="SSF46548">
    <property type="entry name" value="alpha-helical ferredoxin"/>
    <property type="match status" value="1"/>
</dbReference>
<dbReference type="Gene3D" id="3.10.20.30">
    <property type="match status" value="1"/>
</dbReference>
<evidence type="ECO:0000256" key="8">
    <source>
        <dbReference type="ARBA" id="ARBA00022714"/>
    </source>
</evidence>
<dbReference type="InterPro" id="IPR001041">
    <property type="entry name" value="2Fe-2S_ferredoxin-type"/>
</dbReference>
<dbReference type="GO" id="GO:0051538">
    <property type="term" value="F:3 iron, 4 sulfur cluster binding"/>
    <property type="evidence" value="ECO:0007669"/>
    <property type="project" value="UniProtKB-KW"/>
</dbReference>
<dbReference type="Proteomes" id="UP000192315">
    <property type="component" value="Unassembled WGS sequence"/>
</dbReference>
<keyword evidence="11" id="KW-0408">Iron</keyword>
<dbReference type="PROSITE" id="PS51379">
    <property type="entry name" value="4FE4S_FER_2"/>
    <property type="match status" value="2"/>
</dbReference>